<reference evidence="2 3" key="4">
    <citation type="journal article" date="2011" name="BMC Genomics">
        <title>RNA-Seq improves annotation of protein-coding genes in the cucumber genome.</title>
        <authorList>
            <person name="Li Z."/>
            <person name="Zhang Z."/>
            <person name="Yan P."/>
            <person name="Huang S."/>
            <person name="Fei Z."/>
            <person name="Lin K."/>
        </authorList>
    </citation>
    <scope>NUCLEOTIDE SEQUENCE [LARGE SCALE GENOMIC DNA]</scope>
    <source>
        <strain evidence="3">cv. 9930</strain>
    </source>
</reference>
<feature type="compositionally biased region" description="Basic and acidic residues" evidence="1">
    <location>
        <begin position="49"/>
        <end position="61"/>
    </location>
</feature>
<evidence type="ECO:0000313" key="3">
    <source>
        <dbReference type="Proteomes" id="UP000029981"/>
    </source>
</evidence>
<evidence type="ECO:0000256" key="1">
    <source>
        <dbReference type="SAM" id="MobiDB-lite"/>
    </source>
</evidence>
<reference evidence="2 3" key="3">
    <citation type="journal article" date="2010" name="BMC Genomics">
        <title>Transcriptome sequencing and comparative analysis of cucumber flowers with different sex types.</title>
        <authorList>
            <person name="Guo S."/>
            <person name="Zheng Y."/>
            <person name="Joung J.G."/>
            <person name="Liu S."/>
            <person name="Zhang Z."/>
            <person name="Crasta O.R."/>
            <person name="Sobral B.W."/>
            <person name="Xu Y."/>
            <person name="Huang S."/>
            <person name="Fei Z."/>
        </authorList>
    </citation>
    <scope>NUCLEOTIDE SEQUENCE [LARGE SCALE GENOMIC DNA]</scope>
    <source>
        <strain evidence="3">cv. 9930</strain>
    </source>
</reference>
<dbReference type="Proteomes" id="UP000029981">
    <property type="component" value="Chromosome 3"/>
</dbReference>
<reference evidence="2 3" key="2">
    <citation type="journal article" date="2009" name="PLoS ONE">
        <title>An integrated genetic and cytogenetic map of the cucumber genome.</title>
        <authorList>
            <person name="Ren Y."/>
            <person name="Zhang Z."/>
            <person name="Liu J."/>
            <person name="Staub J.E."/>
            <person name="Han Y."/>
            <person name="Cheng Z."/>
            <person name="Li X."/>
            <person name="Lu J."/>
            <person name="Miao H."/>
            <person name="Kang H."/>
            <person name="Xie B."/>
            <person name="Gu X."/>
            <person name="Wang X."/>
            <person name="Du Y."/>
            <person name="Jin W."/>
            <person name="Huang S."/>
        </authorList>
    </citation>
    <scope>NUCLEOTIDE SEQUENCE [LARGE SCALE GENOMIC DNA]</scope>
    <source>
        <strain evidence="3">cv. 9930</strain>
    </source>
</reference>
<accession>A0A0A0L7R3</accession>
<dbReference type="AlphaFoldDB" id="A0A0A0L7R3"/>
<feature type="compositionally biased region" description="Basic and acidic residues" evidence="1">
    <location>
        <begin position="72"/>
        <end position="89"/>
    </location>
</feature>
<gene>
    <name evidence="2" type="ORF">Csa_3G417720</name>
</gene>
<organism evidence="2 3">
    <name type="scientific">Cucumis sativus</name>
    <name type="common">Cucumber</name>
    <dbReference type="NCBI Taxonomy" id="3659"/>
    <lineage>
        <taxon>Eukaryota</taxon>
        <taxon>Viridiplantae</taxon>
        <taxon>Streptophyta</taxon>
        <taxon>Embryophyta</taxon>
        <taxon>Tracheophyta</taxon>
        <taxon>Spermatophyta</taxon>
        <taxon>Magnoliopsida</taxon>
        <taxon>eudicotyledons</taxon>
        <taxon>Gunneridae</taxon>
        <taxon>Pentapetalae</taxon>
        <taxon>rosids</taxon>
        <taxon>fabids</taxon>
        <taxon>Cucurbitales</taxon>
        <taxon>Cucurbitaceae</taxon>
        <taxon>Benincaseae</taxon>
        <taxon>Cucumis</taxon>
    </lineage>
</organism>
<sequence>MLQTAKTESGSTSKASTQVLRLMTRVRLTQERLGCKWLAYGLHGMARINEDGSRDSVKGRGSDVNGSSPEETQLRLEADGNAHDWLRHG</sequence>
<keyword evidence="3" id="KW-1185">Reference proteome</keyword>
<dbReference type="Gramene" id="KGN57980">
    <property type="protein sequence ID" value="KGN57980"/>
    <property type="gene ID" value="Csa_3G417720"/>
</dbReference>
<evidence type="ECO:0000313" key="2">
    <source>
        <dbReference type="EMBL" id="KGN57980.1"/>
    </source>
</evidence>
<dbReference type="EMBL" id="CM002924">
    <property type="protein sequence ID" value="KGN57980.1"/>
    <property type="molecule type" value="Genomic_DNA"/>
</dbReference>
<protein>
    <submittedName>
        <fullName evidence="2">Uncharacterized protein</fullName>
    </submittedName>
</protein>
<proteinExistence type="predicted"/>
<name>A0A0A0L7R3_CUCSA</name>
<feature type="region of interest" description="Disordered" evidence="1">
    <location>
        <begin position="49"/>
        <end position="89"/>
    </location>
</feature>
<reference evidence="2 3" key="1">
    <citation type="journal article" date="2009" name="Nat. Genet.">
        <title>The genome of the cucumber, Cucumis sativus L.</title>
        <authorList>
            <person name="Huang S."/>
            <person name="Li R."/>
            <person name="Zhang Z."/>
            <person name="Li L."/>
            <person name="Gu X."/>
            <person name="Fan W."/>
            <person name="Lucas W.J."/>
            <person name="Wang X."/>
            <person name="Xie B."/>
            <person name="Ni P."/>
            <person name="Ren Y."/>
            <person name="Zhu H."/>
            <person name="Li J."/>
            <person name="Lin K."/>
            <person name="Jin W."/>
            <person name="Fei Z."/>
            <person name="Li G."/>
            <person name="Staub J."/>
            <person name="Kilian A."/>
            <person name="van der Vossen E.A."/>
            <person name="Wu Y."/>
            <person name="Guo J."/>
            <person name="He J."/>
            <person name="Jia Z."/>
            <person name="Ren Y."/>
            <person name="Tian G."/>
            <person name="Lu Y."/>
            <person name="Ruan J."/>
            <person name="Qian W."/>
            <person name="Wang M."/>
            <person name="Huang Q."/>
            <person name="Li B."/>
            <person name="Xuan Z."/>
            <person name="Cao J."/>
            <person name="Asan"/>
            <person name="Wu Z."/>
            <person name="Zhang J."/>
            <person name="Cai Q."/>
            <person name="Bai Y."/>
            <person name="Zhao B."/>
            <person name="Han Y."/>
            <person name="Li Y."/>
            <person name="Li X."/>
            <person name="Wang S."/>
            <person name="Shi Q."/>
            <person name="Liu S."/>
            <person name="Cho W.K."/>
            <person name="Kim J.Y."/>
            <person name="Xu Y."/>
            <person name="Heller-Uszynska K."/>
            <person name="Miao H."/>
            <person name="Cheng Z."/>
            <person name="Zhang S."/>
            <person name="Wu J."/>
            <person name="Yang Y."/>
            <person name="Kang H."/>
            <person name="Li M."/>
            <person name="Liang H."/>
            <person name="Ren X."/>
            <person name="Shi Z."/>
            <person name="Wen M."/>
            <person name="Jian M."/>
            <person name="Yang H."/>
            <person name="Zhang G."/>
            <person name="Yang Z."/>
            <person name="Chen R."/>
            <person name="Liu S."/>
            <person name="Li J."/>
            <person name="Ma L."/>
            <person name="Liu H."/>
            <person name="Zhou Y."/>
            <person name="Zhao J."/>
            <person name="Fang X."/>
            <person name="Li G."/>
            <person name="Fang L."/>
            <person name="Li Y."/>
            <person name="Liu D."/>
            <person name="Zheng H."/>
            <person name="Zhang Y."/>
            <person name="Qin N."/>
            <person name="Li Z."/>
            <person name="Yang G."/>
            <person name="Yang S."/>
            <person name="Bolund L."/>
            <person name="Kristiansen K."/>
            <person name="Zheng H."/>
            <person name="Li S."/>
            <person name="Zhang X."/>
            <person name="Yang H."/>
            <person name="Wang J."/>
            <person name="Sun R."/>
            <person name="Zhang B."/>
            <person name="Jiang S."/>
            <person name="Wang J."/>
            <person name="Du Y."/>
            <person name="Li S."/>
        </authorList>
    </citation>
    <scope>NUCLEOTIDE SEQUENCE [LARGE SCALE GENOMIC DNA]</scope>
    <source>
        <strain evidence="3">cv. 9930</strain>
    </source>
</reference>